<dbReference type="OrthoDB" id="2275718at2759"/>
<dbReference type="AlphaFoldDB" id="A0A9P4J9H5"/>
<feature type="compositionally biased region" description="Low complexity" evidence="1">
    <location>
        <begin position="670"/>
        <end position="689"/>
    </location>
</feature>
<feature type="compositionally biased region" description="Low complexity" evidence="1">
    <location>
        <begin position="438"/>
        <end position="447"/>
    </location>
</feature>
<feature type="region of interest" description="Disordered" evidence="1">
    <location>
        <begin position="423"/>
        <end position="452"/>
    </location>
</feature>
<keyword evidence="4" id="KW-1185">Reference proteome</keyword>
<proteinExistence type="predicted"/>
<feature type="compositionally biased region" description="Basic and acidic residues" evidence="1">
    <location>
        <begin position="392"/>
        <end position="402"/>
    </location>
</feature>
<dbReference type="EMBL" id="ML996082">
    <property type="protein sequence ID" value="KAF2155605.1"/>
    <property type="molecule type" value="Genomic_DNA"/>
</dbReference>
<dbReference type="GO" id="GO:0034063">
    <property type="term" value="P:stress granule assembly"/>
    <property type="evidence" value="ECO:0007669"/>
    <property type="project" value="TreeGrafter"/>
</dbReference>
<feature type="compositionally biased region" description="Polar residues" evidence="1">
    <location>
        <begin position="562"/>
        <end position="577"/>
    </location>
</feature>
<feature type="compositionally biased region" description="Low complexity" evidence="1">
    <location>
        <begin position="9"/>
        <end position="18"/>
    </location>
</feature>
<feature type="region of interest" description="Disordered" evidence="1">
    <location>
        <begin position="1"/>
        <end position="108"/>
    </location>
</feature>
<reference evidence="3" key="1">
    <citation type="journal article" date="2020" name="Stud. Mycol.">
        <title>101 Dothideomycetes genomes: a test case for predicting lifestyles and emergence of pathogens.</title>
        <authorList>
            <person name="Haridas S."/>
            <person name="Albert R."/>
            <person name="Binder M."/>
            <person name="Bloem J."/>
            <person name="Labutti K."/>
            <person name="Salamov A."/>
            <person name="Andreopoulos B."/>
            <person name="Baker S."/>
            <person name="Barry K."/>
            <person name="Bills G."/>
            <person name="Bluhm B."/>
            <person name="Cannon C."/>
            <person name="Castanera R."/>
            <person name="Culley D."/>
            <person name="Daum C."/>
            <person name="Ezra D."/>
            <person name="Gonzalez J."/>
            <person name="Henrissat B."/>
            <person name="Kuo A."/>
            <person name="Liang C."/>
            <person name="Lipzen A."/>
            <person name="Lutzoni F."/>
            <person name="Magnuson J."/>
            <person name="Mondo S."/>
            <person name="Nolan M."/>
            <person name="Ohm R."/>
            <person name="Pangilinan J."/>
            <person name="Park H.-J."/>
            <person name="Ramirez L."/>
            <person name="Alfaro M."/>
            <person name="Sun H."/>
            <person name="Tritt A."/>
            <person name="Yoshinaga Y."/>
            <person name="Zwiers L.-H."/>
            <person name="Turgeon B."/>
            <person name="Goodwin S."/>
            <person name="Spatafora J."/>
            <person name="Crous P."/>
            <person name="Grigoriev I."/>
        </authorList>
    </citation>
    <scope>NUCLEOTIDE SEQUENCE</scope>
    <source>
        <strain evidence="3">CBS 260.36</strain>
    </source>
</reference>
<feature type="compositionally biased region" description="Polar residues" evidence="1">
    <location>
        <begin position="19"/>
        <end position="56"/>
    </location>
</feature>
<feature type="compositionally biased region" description="Low complexity" evidence="1">
    <location>
        <begin position="475"/>
        <end position="489"/>
    </location>
</feature>
<dbReference type="PANTHER" id="PTHR12854:SF7">
    <property type="entry name" value="ATAXIN-2 HOMOLOG"/>
    <property type="match status" value="1"/>
</dbReference>
<dbReference type="PANTHER" id="PTHR12854">
    <property type="entry name" value="ATAXIN 2-RELATED"/>
    <property type="match status" value="1"/>
</dbReference>
<dbReference type="SMART" id="SM01272">
    <property type="entry name" value="LsmAD"/>
    <property type="match status" value="1"/>
</dbReference>
<dbReference type="GO" id="GO:0010494">
    <property type="term" value="C:cytoplasmic stress granule"/>
    <property type="evidence" value="ECO:0007669"/>
    <property type="project" value="TreeGrafter"/>
</dbReference>
<feature type="compositionally biased region" description="Polar residues" evidence="1">
    <location>
        <begin position="1025"/>
        <end position="1035"/>
    </location>
</feature>
<dbReference type="Pfam" id="PF14438">
    <property type="entry name" value="SM-ATX"/>
    <property type="match status" value="1"/>
</dbReference>
<dbReference type="GO" id="GO:0003729">
    <property type="term" value="F:mRNA binding"/>
    <property type="evidence" value="ECO:0007669"/>
    <property type="project" value="TreeGrafter"/>
</dbReference>
<feature type="region of interest" description="Disordered" evidence="1">
    <location>
        <begin position="1025"/>
        <end position="1061"/>
    </location>
</feature>
<protein>
    <recommendedName>
        <fullName evidence="2">LsmAD domain-containing protein</fullName>
    </recommendedName>
</protein>
<comment type="caution">
    <text evidence="3">The sequence shown here is derived from an EMBL/GenBank/DDBJ whole genome shotgun (WGS) entry which is preliminary data.</text>
</comment>
<feature type="compositionally biased region" description="Polar residues" evidence="1">
    <location>
        <begin position="66"/>
        <end position="84"/>
    </location>
</feature>
<evidence type="ECO:0000259" key="2">
    <source>
        <dbReference type="SMART" id="SM01272"/>
    </source>
</evidence>
<evidence type="ECO:0000313" key="3">
    <source>
        <dbReference type="EMBL" id="KAF2155605.1"/>
    </source>
</evidence>
<gene>
    <name evidence="3" type="ORF">K461DRAFT_290621</name>
</gene>
<feature type="compositionally biased region" description="Basic and acidic residues" evidence="1">
    <location>
        <begin position="523"/>
        <end position="546"/>
    </location>
</feature>
<sequence length="1061" mass="112897">MNGGTAALKSSRSSSKNSAGGQQSSTNKAQSGAMSPAKSSGDTRNQAATTSETHATGKSAGPKAWTTGTNPITQRNSALTTVNGLANGHGQMHQEQGKANVHESQSSDKHAHDRLMFLFSNFIGLDAALNLKNGERFLGVFSGASSQNGETRYHLKMVRKTTVSAPQQSDDTPQASPLVGEGEDFAMAFDMNDTVDLSVAGVNLGTSQARAANGSAFKTDTEISGNLDLRERVLQKWEPGPDEKVDLSLGNDTGYGQGGWDQFAANEKLYNVRSDYNEDLYTTTIDKSNPRYKQVAEQAERLAREIEGGANRSTVQADSGLDEEDKYSGVRREAPSLGKSGPNAYVPPSKRPITNQPTVSGAPFDPAIISSQLAKPDTPGPSKAGPSTDSTSAEKQDKDKTSTPETAPTNIKETVAKALASTAGANNVSNKGDIARGPSVAAPASKPSAEKGADIMRDVTDAFKQFNQSEKMRIQAQQRQQQAQRATTARQEKSVRLNDLKKFSQNFKLSSRVPEDLVPILAKSKEKQDEIIKRADQSVREQEEQKAVGGTPSPKGAKPEAQATQRTATPSETTVETAPQIGNRTRSQQQTGRGQNAAAQIPRAPSQANQRNQLPFRGTSAAAGPTPVSIPPPGGLAGTPTDGSVLSPTSATSMRFNAKAIEFKPNPSASTFTPTGPGSESGGSKRPSVISPPPPASSRPTPSTDFFTTSSRKSKFSEGTWEAVTSTCFAPTARLLNQTQGDDTKKAQYANNGGIPQGYRTAPVWDAPEANAEKSFVDFFPKSVHPPHSPLHASQNGSMPHQHQLPLHLQNGGPHVHQQSQFYRGQPHLNGPHHMDDQRMHFASAASSVQPSPRMVSQTMVFNGQGPPQMAAYPYAIPPSGMSPAMAMRSLPPGAQYMSAQGAPMGGHMMVQQPSNGPYNHLGQQQMQMYPSPVPSHVQPHFGGHNGQPGMPGGYGGSPRAHPMSHQGSQQGHAPQPMFMMPGQMVMMPHHGGSMAPMRGFNQSQFGGQHPQNSYAMQHRAMSNGGYSQHVTPRQQHAMPHPQPMGGAANAPTAANSEEGR</sequence>
<dbReference type="Pfam" id="PF06741">
    <property type="entry name" value="LsmAD"/>
    <property type="match status" value="1"/>
</dbReference>
<organism evidence="3 4">
    <name type="scientific">Myriangium duriaei CBS 260.36</name>
    <dbReference type="NCBI Taxonomy" id="1168546"/>
    <lineage>
        <taxon>Eukaryota</taxon>
        <taxon>Fungi</taxon>
        <taxon>Dikarya</taxon>
        <taxon>Ascomycota</taxon>
        <taxon>Pezizomycotina</taxon>
        <taxon>Dothideomycetes</taxon>
        <taxon>Dothideomycetidae</taxon>
        <taxon>Myriangiales</taxon>
        <taxon>Myriangiaceae</taxon>
        <taxon>Myriangium</taxon>
    </lineage>
</organism>
<feature type="region of interest" description="Disordered" evidence="1">
    <location>
        <begin position="304"/>
        <end position="411"/>
    </location>
</feature>
<feature type="compositionally biased region" description="Polar residues" evidence="1">
    <location>
        <begin position="641"/>
        <end position="655"/>
    </location>
</feature>
<feature type="compositionally biased region" description="Low complexity" evidence="1">
    <location>
        <begin position="698"/>
        <end position="711"/>
    </location>
</feature>
<dbReference type="Proteomes" id="UP000799439">
    <property type="component" value="Unassembled WGS sequence"/>
</dbReference>
<feature type="region of interest" description="Disordered" evidence="1">
    <location>
        <begin position="473"/>
        <end position="494"/>
    </location>
</feature>
<name>A0A9P4J9H5_9PEZI</name>
<accession>A0A9P4J9H5</accession>
<feature type="region of interest" description="Disordered" evidence="1">
    <location>
        <begin position="511"/>
        <end position="717"/>
    </location>
</feature>
<feature type="domain" description="LsmAD" evidence="2">
    <location>
        <begin position="270"/>
        <end position="333"/>
    </location>
</feature>
<dbReference type="InterPro" id="IPR045117">
    <property type="entry name" value="ATXN2-like"/>
</dbReference>
<feature type="compositionally biased region" description="Gly residues" evidence="1">
    <location>
        <begin position="944"/>
        <end position="957"/>
    </location>
</feature>
<dbReference type="InterPro" id="IPR025852">
    <property type="entry name" value="SM_dom_ATX"/>
</dbReference>
<evidence type="ECO:0000313" key="4">
    <source>
        <dbReference type="Proteomes" id="UP000799439"/>
    </source>
</evidence>
<dbReference type="InterPro" id="IPR009604">
    <property type="entry name" value="LsmAD_domain"/>
</dbReference>
<evidence type="ECO:0000256" key="1">
    <source>
        <dbReference type="SAM" id="MobiDB-lite"/>
    </source>
</evidence>
<feature type="compositionally biased region" description="Low complexity" evidence="1">
    <location>
        <begin position="582"/>
        <end position="596"/>
    </location>
</feature>
<feature type="region of interest" description="Disordered" evidence="1">
    <location>
        <begin position="943"/>
        <end position="975"/>
    </location>
</feature>